<name>A0A158R2L6_NIPBR</name>
<evidence type="ECO:0000313" key="2">
    <source>
        <dbReference type="Proteomes" id="UP000271162"/>
    </source>
</evidence>
<evidence type="ECO:0000313" key="3">
    <source>
        <dbReference type="WBParaSite" id="NBR_0001625301-mRNA-1"/>
    </source>
</evidence>
<reference evidence="3" key="1">
    <citation type="submission" date="2016-04" db="UniProtKB">
        <authorList>
            <consortium name="WormBaseParasite"/>
        </authorList>
    </citation>
    <scope>IDENTIFICATION</scope>
</reference>
<dbReference type="Proteomes" id="UP000271162">
    <property type="component" value="Unassembled WGS sequence"/>
</dbReference>
<sequence length="109" mass="12499">MKGDELTLDSLAFDDEKIPRFEVERTPWLEMFAKFCLRNEPCVLTEAFTAKWPARRQKPCDALQYVVDPRRMGIILIVMEKRFHDAATINARSGFGIGPGEWPICPLAN</sequence>
<protein>
    <submittedName>
        <fullName evidence="3">Transposase</fullName>
    </submittedName>
</protein>
<evidence type="ECO:0000313" key="1">
    <source>
        <dbReference type="EMBL" id="VDL79849.1"/>
    </source>
</evidence>
<accession>A0A158R2L6</accession>
<keyword evidence="2" id="KW-1185">Reference proteome</keyword>
<dbReference type="WBParaSite" id="NBR_0001625301-mRNA-1">
    <property type="protein sequence ID" value="NBR_0001625301-mRNA-1"/>
    <property type="gene ID" value="NBR_0001625301"/>
</dbReference>
<proteinExistence type="predicted"/>
<dbReference type="EMBL" id="UYSL01022111">
    <property type="protein sequence ID" value="VDL79849.1"/>
    <property type="molecule type" value="Genomic_DNA"/>
</dbReference>
<dbReference type="STRING" id="27835.A0A158R2L6"/>
<organism evidence="3">
    <name type="scientific">Nippostrongylus brasiliensis</name>
    <name type="common">Rat hookworm</name>
    <dbReference type="NCBI Taxonomy" id="27835"/>
    <lineage>
        <taxon>Eukaryota</taxon>
        <taxon>Metazoa</taxon>
        <taxon>Ecdysozoa</taxon>
        <taxon>Nematoda</taxon>
        <taxon>Chromadorea</taxon>
        <taxon>Rhabditida</taxon>
        <taxon>Rhabditina</taxon>
        <taxon>Rhabditomorpha</taxon>
        <taxon>Strongyloidea</taxon>
        <taxon>Heligmosomidae</taxon>
        <taxon>Nippostrongylus</taxon>
    </lineage>
</organism>
<reference evidence="1 2" key="2">
    <citation type="submission" date="2018-11" db="EMBL/GenBank/DDBJ databases">
        <authorList>
            <consortium name="Pathogen Informatics"/>
        </authorList>
    </citation>
    <scope>NUCLEOTIDE SEQUENCE [LARGE SCALE GENOMIC DNA]</scope>
</reference>
<gene>
    <name evidence="1" type="ORF">NBR_LOCUS16254</name>
</gene>
<dbReference type="AlphaFoldDB" id="A0A158R2L6"/>